<sequence>MSSNRYRHSVGDTHGKKGVNIATSRVERHLSSRSRSRSRDTKEATGSRRHRSSGFHRVDPDASSAVDYQDSGLLETPNTCEADVVKNSLLNPSSTSSIAKSRPGLPYIYQQAEFIRICTDLVRKCDFESGLRDFFEKLDSGNSIDLSQYADNQVRKKLRHLGRALYLNREGNMLTKPAECTISFIDAFDEKLSYIRHKVELQGTYVRPVCAPETMDNRNSDVPTVDIDSGSLLSLREMHEHGFFVGYEDMQKEFISRHASRDVWGKTASEQAALSRESDKESSQPWRVFDRKELELGSGIDRDKYERLLESGSEISTSFGPGKLRTSFIKNS</sequence>
<name>S6C7W8_BABBO</name>
<evidence type="ECO:0000256" key="1">
    <source>
        <dbReference type="SAM" id="MobiDB-lite"/>
    </source>
</evidence>
<evidence type="ECO:0000313" key="2">
    <source>
        <dbReference type="EMBL" id="BAN64490.1"/>
    </source>
</evidence>
<dbReference type="AlphaFoldDB" id="S6C7W8"/>
<gene>
    <name evidence="2" type="primary">BBOV_II002990</name>
</gene>
<protein>
    <submittedName>
        <fullName evidence="2">Uncharacterized protein</fullName>
    </submittedName>
</protein>
<reference evidence="2" key="1">
    <citation type="journal article" date="2014" name="BMC Genomics">
        <title>The Babesia bovis gene and promoter model: an update from full-length EST analysis.</title>
        <authorList>
            <person name="Yamagishi J."/>
            <person name="Wakaguri H."/>
            <person name="Yokoyama N."/>
            <person name="Yamashita R."/>
            <person name="Suzuki Y."/>
            <person name="Xuan X."/>
            <person name="Igarashi I."/>
        </authorList>
    </citation>
    <scope>NUCLEOTIDE SEQUENCE</scope>
    <source>
        <strain evidence="2">Texas</strain>
    </source>
</reference>
<dbReference type="VEuPathDB" id="PiroplasmaDB:BBOV_II002990"/>
<feature type="region of interest" description="Disordered" evidence="1">
    <location>
        <begin position="1"/>
        <end position="63"/>
    </location>
</feature>
<organism evidence="2">
    <name type="scientific">Babesia bovis</name>
    <dbReference type="NCBI Taxonomy" id="5865"/>
    <lineage>
        <taxon>Eukaryota</taxon>
        <taxon>Sar</taxon>
        <taxon>Alveolata</taxon>
        <taxon>Apicomplexa</taxon>
        <taxon>Aconoidasida</taxon>
        <taxon>Piroplasmida</taxon>
        <taxon>Babesiidae</taxon>
        <taxon>Babesia</taxon>
    </lineage>
</organism>
<accession>S6C7W8</accession>
<dbReference type="EMBL" id="AK440696">
    <property type="protein sequence ID" value="BAN64490.1"/>
    <property type="molecule type" value="mRNA"/>
</dbReference>
<proteinExistence type="evidence at transcript level"/>
<feature type="compositionally biased region" description="Basic and acidic residues" evidence="1">
    <location>
        <begin position="37"/>
        <end position="46"/>
    </location>
</feature>